<dbReference type="Gene3D" id="3.30.710.10">
    <property type="entry name" value="Potassium Channel Kv1.1, Chain A"/>
    <property type="match status" value="1"/>
</dbReference>
<dbReference type="CDD" id="cd18186">
    <property type="entry name" value="BTB_POZ_ZBTB_KLHL-like"/>
    <property type="match status" value="1"/>
</dbReference>
<organism evidence="2 3">
    <name type="scientific">Panagrolaimus davidi</name>
    <dbReference type="NCBI Taxonomy" id="227884"/>
    <lineage>
        <taxon>Eukaryota</taxon>
        <taxon>Metazoa</taxon>
        <taxon>Ecdysozoa</taxon>
        <taxon>Nematoda</taxon>
        <taxon>Chromadorea</taxon>
        <taxon>Rhabditida</taxon>
        <taxon>Tylenchina</taxon>
        <taxon>Panagrolaimomorpha</taxon>
        <taxon>Panagrolaimoidea</taxon>
        <taxon>Panagrolaimidae</taxon>
        <taxon>Panagrolaimus</taxon>
    </lineage>
</organism>
<protein>
    <submittedName>
        <fullName evidence="3">BTB domain-containing protein</fullName>
    </submittedName>
</protein>
<dbReference type="PROSITE" id="PS50097">
    <property type="entry name" value="BTB"/>
    <property type="match status" value="1"/>
</dbReference>
<evidence type="ECO:0000259" key="1">
    <source>
        <dbReference type="PROSITE" id="PS50097"/>
    </source>
</evidence>
<reference evidence="3" key="1">
    <citation type="submission" date="2022-11" db="UniProtKB">
        <authorList>
            <consortium name="WormBaseParasite"/>
        </authorList>
    </citation>
    <scope>IDENTIFICATION</scope>
</reference>
<sequence length="327" mass="37933">MDSIETKVANECQIKMKWRIKEEVLKDALYNLDDDNELIESKHFKAPKIMDVEYYLSLRIDEENPNEISLCFYLEFEMAKKIDATFKLSVKTASYEQNQENVYEKSGGWGYTLCTRDEIFDAEKKFFVTGIMEIEMDATLKTQGIKRKAPESSSLGQILWENEEQKDLTIVTDDQELKIHKWVLCAKSPVFKAELNSGMEEARENKIEITDFSYETVEIAIEHCYERDITELITEENASELLHFSDKYDMKLLHHDVQFTLIDKISETNVVQFANASVTSNAKELRECCICFLMNAIEKSTAIKDTDILHLEITSEIGQRFLFPIAD</sequence>
<dbReference type="Pfam" id="PF00651">
    <property type="entry name" value="BTB"/>
    <property type="match status" value="1"/>
</dbReference>
<dbReference type="PANTHER" id="PTHR24413">
    <property type="entry name" value="SPECKLE-TYPE POZ PROTEIN"/>
    <property type="match status" value="1"/>
</dbReference>
<dbReference type="AlphaFoldDB" id="A0A914P3M6"/>
<keyword evidence="2" id="KW-1185">Reference proteome</keyword>
<feature type="domain" description="BTB" evidence="1">
    <location>
        <begin position="166"/>
        <end position="229"/>
    </location>
</feature>
<proteinExistence type="predicted"/>
<name>A0A914P3M6_9BILA</name>
<dbReference type="Proteomes" id="UP000887578">
    <property type="component" value="Unplaced"/>
</dbReference>
<dbReference type="InterPro" id="IPR000210">
    <property type="entry name" value="BTB/POZ_dom"/>
</dbReference>
<accession>A0A914P3M6</accession>
<dbReference type="SUPFAM" id="SSF54695">
    <property type="entry name" value="POZ domain"/>
    <property type="match status" value="1"/>
</dbReference>
<dbReference type="InterPro" id="IPR011333">
    <property type="entry name" value="SKP1/BTB/POZ_sf"/>
</dbReference>
<evidence type="ECO:0000313" key="3">
    <source>
        <dbReference type="WBParaSite" id="PDA_v2.g12450.t1"/>
    </source>
</evidence>
<evidence type="ECO:0000313" key="2">
    <source>
        <dbReference type="Proteomes" id="UP000887578"/>
    </source>
</evidence>
<dbReference type="SMART" id="SM00225">
    <property type="entry name" value="BTB"/>
    <property type="match status" value="1"/>
</dbReference>
<dbReference type="WBParaSite" id="PDA_v2.g12450.t1">
    <property type="protein sequence ID" value="PDA_v2.g12450.t1"/>
    <property type="gene ID" value="PDA_v2.g12450"/>
</dbReference>